<dbReference type="CDD" id="cd00110">
    <property type="entry name" value="LamG"/>
    <property type="match status" value="1"/>
</dbReference>
<accession>A0A3P7L6T8</accession>
<evidence type="ECO:0000259" key="3">
    <source>
        <dbReference type="PROSITE" id="PS50026"/>
    </source>
</evidence>
<keyword evidence="2" id="KW-0245">EGF-like domain</keyword>
<reference evidence="4 5" key="1">
    <citation type="submission" date="2018-11" db="EMBL/GenBank/DDBJ databases">
        <authorList>
            <consortium name="Pathogen Informatics"/>
        </authorList>
    </citation>
    <scope>NUCLEOTIDE SEQUENCE [LARGE SCALE GENOMIC DNA]</scope>
</reference>
<evidence type="ECO:0000313" key="4">
    <source>
        <dbReference type="EMBL" id="VDM78495.1"/>
    </source>
</evidence>
<keyword evidence="5" id="KW-1185">Reference proteome</keyword>
<dbReference type="Gene3D" id="2.60.120.200">
    <property type="match status" value="1"/>
</dbReference>
<dbReference type="InterPro" id="IPR013320">
    <property type="entry name" value="ConA-like_dom_sf"/>
</dbReference>
<comment type="caution">
    <text evidence="2">Lacks conserved residue(s) required for the propagation of feature annotation.</text>
</comment>
<feature type="domain" description="EGF-like" evidence="3">
    <location>
        <begin position="1"/>
        <end position="18"/>
    </location>
</feature>
<keyword evidence="1 2" id="KW-1015">Disulfide bond</keyword>
<dbReference type="InterPro" id="IPR000742">
    <property type="entry name" value="EGF"/>
</dbReference>
<evidence type="ECO:0000256" key="2">
    <source>
        <dbReference type="PROSITE-ProRule" id="PRU00076"/>
    </source>
</evidence>
<dbReference type="PROSITE" id="PS00022">
    <property type="entry name" value="EGF_1"/>
    <property type="match status" value="1"/>
</dbReference>
<sequence length="146" mass="16541">MSDYECRCHEGYAGDKCDRIRSIGLHHSSAYVALEPWSIEQGNLTFTIRTSNESGLIAYYGDDSFISVELYDGRIKIAFYIGVITCNKEKFRRHHFEGDCRSIDMVKNAECVGYCGEGEKTHRGHDSSQVPMLEYMSSKNVSFASN</sequence>
<feature type="disulfide bond" evidence="2">
    <location>
        <begin position="8"/>
        <end position="17"/>
    </location>
</feature>
<gene>
    <name evidence="4" type="ORF">SVUK_LOCUS13493</name>
</gene>
<dbReference type="SUPFAM" id="SSF49899">
    <property type="entry name" value="Concanavalin A-like lectins/glucanases"/>
    <property type="match status" value="1"/>
</dbReference>
<proteinExistence type="predicted"/>
<evidence type="ECO:0000256" key="1">
    <source>
        <dbReference type="ARBA" id="ARBA00023157"/>
    </source>
</evidence>
<dbReference type="OrthoDB" id="283575at2759"/>
<dbReference type="InterPro" id="IPR001791">
    <property type="entry name" value="Laminin_G"/>
</dbReference>
<dbReference type="Proteomes" id="UP000270094">
    <property type="component" value="Unassembled WGS sequence"/>
</dbReference>
<evidence type="ECO:0000313" key="5">
    <source>
        <dbReference type="Proteomes" id="UP000270094"/>
    </source>
</evidence>
<dbReference type="PROSITE" id="PS50026">
    <property type="entry name" value="EGF_3"/>
    <property type="match status" value="1"/>
</dbReference>
<name>A0A3P7L6T8_STRVU</name>
<dbReference type="AlphaFoldDB" id="A0A3P7L6T8"/>
<dbReference type="EMBL" id="UYYB01102151">
    <property type="protein sequence ID" value="VDM78495.1"/>
    <property type="molecule type" value="Genomic_DNA"/>
</dbReference>
<dbReference type="PROSITE" id="PS01186">
    <property type="entry name" value="EGF_2"/>
    <property type="match status" value="1"/>
</dbReference>
<organism evidence="4 5">
    <name type="scientific">Strongylus vulgaris</name>
    <name type="common">Blood worm</name>
    <dbReference type="NCBI Taxonomy" id="40348"/>
    <lineage>
        <taxon>Eukaryota</taxon>
        <taxon>Metazoa</taxon>
        <taxon>Ecdysozoa</taxon>
        <taxon>Nematoda</taxon>
        <taxon>Chromadorea</taxon>
        <taxon>Rhabditida</taxon>
        <taxon>Rhabditina</taxon>
        <taxon>Rhabditomorpha</taxon>
        <taxon>Strongyloidea</taxon>
        <taxon>Strongylidae</taxon>
        <taxon>Strongylus</taxon>
    </lineage>
</organism>
<protein>
    <recommendedName>
        <fullName evidence="3">EGF-like domain-containing protein</fullName>
    </recommendedName>
</protein>